<sequence>MTKFSFEVKLKAVRMYLAGIGSSTTARKLGISTLTPKILYE</sequence>
<protein>
    <submittedName>
        <fullName evidence="2">Transposase</fullName>
    </submittedName>
</protein>
<name>A0A4Q2AWV6_9LACO</name>
<reference evidence="2 4" key="1">
    <citation type="submission" date="2018-09" db="EMBL/GenBank/DDBJ databases">
        <title>Murine metabolic-syndrome-specific gut microbial biobank.</title>
        <authorList>
            <person name="Liu C."/>
        </authorList>
    </citation>
    <scope>NUCLEOTIDE SEQUENCE [LARGE SCALE GENOMIC DNA]</scope>
    <source>
        <strain evidence="2 4">C-30</strain>
    </source>
</reference>
<dbReference type="OrthoDB" id="2325011at2"/>
<dbReference type="EMBL" id="QZFR01000006">
    <property type="protein sequence ID" value="RXV75272.1"/>
    <property type="molecule type" value="Genomic_DNA"/>
</dbReference>
<dbReference type="AlphaFoldDB" id="A0A4Q2AWV6"/>
<evidence type="ECO:0000313" key="2">
    <source>
        <dbReference type="EMBL" id="RXV75272.1"/>
    </source>
</evidence>
<accession>A0A4Q2AWV6</accession>
<dbReference type="EMBL" id="CP040852">
    <property type="protein sequence ID" value="QIA88751.1"/>
    <property type="molecule type" value="Genomic_DNA"/>
</dbReference>
<dbReference type="InterPro" id="IPR009057">
    <property type="entry name" value="Homeodomain-like_sf"/>
</dbReference>
<reference evidence="1 6" key="2">
    <citation type="journal article" date="2019" name="Nat. Med.">
        <title>Preventing dysbiosis of the neonatal mouse intestinal microbiome protects against late-onset sepsis.</title>
        <authorList>
            <person name="Singer J.R."/>
            <person name="Blosser E.G."/>
            <person name="Zindl C.L."/>
            <person name="Silberger D.J."/>
            <person name="Conlan S."/>
            <person name="Laufer V.A."/>
            <person name="DiToro D."/>
            <person name="Deming C."/>
            <person name="Kumar R."/>
            <person name="Morrow C.D."/>
            <person name="Segre J.A."/>
            <person name="Gray M.J."/>
            <person name="Randolph D.A."/>
            <person name="Weaver C.T."/>
        </authorList>
    </citation>
    <scope>NUCLEOTIDE SEQUENCE [LARGE SCALE GENOMIC DNA]</scope>
    <source>
        <strain evidence="1 6">V10</strain>
    </source>
</reference>
<dbReference type="EMBL" id="SRYK01000046">
    <property type="protein sequence ID" value="TGY54315.1"/>
    <property type="molecule type" value="Genomic_DNA"/>
</dbReference>
<dbReference type="SUPFAM" id="SSF46689">
    <property type="entry name" value="Homeodomain-like"/>
    <property type="match status" value="1"/>
</dbReference>
<dbReference type="RefSeq" id="WP_004051204.1">
    <property type="nucleotide sequence ID" value="NZ_BDFM01000265.1"/>
</dbReference>
<evidence type="ECO:0000313" key="6">
    <source>
        <dbReference type="Proteomes" id="UP000463931"/>
    </source>
</evidence>
<dbReference type="Proteomes" id="UP000306855">
    <property type="component" value="Unassembled WGS sequence"/>
</dbReference>
<dbReference type="Proteomes" id="UP000463931">
    <property type="component" value="Chromosome"/>
</dbReference>
<evidence type="ECO:0000313" key="4">
    <source>
        <dbReference type="Proteomes" id="UP000289316"/>
    </source>
</evidence>
<proteinExistence type="predicted"/>
<reference evidence="3 5" key="3">
    <citation type="submission" date="2019-04" db="EMBL/GenBank/DDBJ databases">
        <title>Microbes associate with the intestines of laboratory mice.</title>
        <authorList>
            <person name="Navarre W."/>
            <person name="Wong E."/>
            <person name="Huang K."/>
            <person name="Tropini C."/>
            <person name="Ng K."/>
            <person name="Yu B."/>
        </authorList>
    </citation>
    <scope>NUCLEOTIDE SEQUENCE [LARGE SCALE GENOMIC DNA]</scope>
    <source>
        <strain evidence="3 5">NM26_J9</strain>
    </source>
</reference>
<dbReference type="GeneID" id="77100264"/>
<gene>
    <name evidence="2" type="ORF">D6C19_01735</name>
    <name evidence="3" type="ORF">E5340_08275</name>
    <name evidence="1" type="ORF">FEE40_00280</name>
</gene>
<evidence type="ECO:0000313" key="5">
    <source>
        <dbReference type="Proteomes" id="UP000306855"/>
    </source>
</evidence>
<evidence type="ECO:0000313" key="3">
    <source>
        <dbReference type="EMBL" id="TGY54315.1"/>
    </source>
</evidence>
<evidence type="ECO:0000313" key="1">
    <source>
        <dbReference type="EMBL" id="QIA88751.1"/>
    </source>
</evidence>
<organism evidence="2 4">
    <name type="scientific">Ligilactobacillus murinus</name>
    <dbReference type="NCBI Taxonomy" id="1622"/>
    <lineage>
        <taxon>Bacteria</taxon>
        <taxon>Bacillati</taxon>
        <taxon>Bacillota</taxon>
        <taxon>Bacilli</taxon>
        <taxon>Lactobacillales</taxon>
        <taxon>Lactobacillaceae</taxon>
        <taxon>Ligilactobacillus</taxon>
    </lineage>
</organism>
<dbReference type="Proteomes" id="UP000289316">
    <property type="component" value="Unassembled WGS sequence"/>
</dbReference>